<evidence type="ECO:0000313" key="2">
    <source>
        <dbReference type="Proteomes" id="UP001314681"/>
    </source>
</evidence>
<organism evidence="1 2">
    <name type="scientific">Diplocloster modestus</name>
    <dbReference type="NCBI Taxonomy" id="2850322"/>
    <lineage>
        <taxon>Bacteria</taxon>
        <taxon>Bacillati</taxon>
        <taxon>Bacillota</taxon>
        <taxon>Clostridia</taxon>
        <taxon>Lachnospirales</taxon>
        <taxon>Lachnospiraceae</taxon>
        <taxon>Diplocloster</taxon>
    </lineage>
</organism>
<accession>A0ABS6K7Y4</accession>
<protein>
    <submittedName>
        <fullName evidence="1">Uncharacterized protein</fullName>
    </submittedName>
</protein>
<name>A0ABS6K7Y4_9FIRM</name>
<keyword evidence="2" id="KW-1185">Reference proteome</keyword>
<evidence type="ECO:0000313" key="1">
    <source>
        <dbReference type="EMBL" id="MBU9726607.1"/>
    </source>
</evidence>
<dbReference type="Proteomes" id="UP001314681">
    <property type="component" value="Unassembled WGS sequence"/>
</dbReference>
<gene>
    <name evidence="1" type="ORF">KTH90_11330</name>
</gene>
<proteinExistence type="predicted"/>
<dbReference type="RefSeq" id="WP_158352521.1">
    <property type="nucleotide sequence ID" value="NZ_JAHQCX010000006.1"/>
</dbReference>
<sequence>MKSRWKNTAVTVITLGLITLSIFAPYRLQLYKDNQILGKPHLQENPIDDTEEEVPVLTILDKLKLLSSEKIADVSTGNQYSGDSIIIQCTAELKELFRRGVLTLDPAGTQWEQRTGSATLVMNSYDDSRAMILWTVVLSSDTAYLKCGIDDETGRILYLYTADFNGEKETLTDEKVLAFADYLGVDVGENARISALMTIFTDVLAARDTMKEYYQYRFRQGGSAVLYYAAETEYGFYLGHDVIDLPELSD</sequence>
<comment type="caution">
    <text evidence="1">The sequence shown here is derived from an EMBL/GenBank/DDBJ whole genome shotgun (WGS) entry which is preliminary data.</text>
</comment>
<reference evidence="1 2" key="1">
    <citation type="submission" date="2021-06" db="EMBL/GenBank/DDBJ databases">
        <title>Description of novel taxa of the family Lachnospiraceae.</title>
        <authorList>
            <person name="Chaplin A.V."/>
            <person name="Sokolova S.R."/>
            <person name="Pikina A.P."/>
            <person name="Korzhanova M."/>
            <person name="Belova V."/>
            <person name="Korostin D."/>
            <person name="Efimov B.A."/>
        </authorList>
    </citation>
    <scope>NUCLEOTIDE SEQUENCE [LARGE SCALE GENOMIC DNA]</scope>
    <source>
        <strain evidence="1 2">ASD4241</strain>
    </source>
</reference>
<dbReference type="EMBL" id="JAHQCX010000006">
    <property type="protein sequence ID" value="MBU9726607.1"/>
    <property type="molecule type" value="Genomic_DNA"/>
</dbReference>